<dbReference type="Gene3D" id="1.20.1280.50">
    <property type="match status" value="1"/>
</dbReference>
<evidence type="ECO:0000259" key="3">
    <source>
        <dbReference type="PROSITE" id="PS50181"/>
    </source>
</evidence>
<dbReference type="InterPro" id="IPR036047">
    <property type="entry name" value="F-box-like_dom_sf"/>
</dbReference>
<keyword evidence="1" id="KW-0677">Repeat</keyword>
<dbReference type="InterPro" id="IPR006626">
    <property type="entry name" value="PbH1"/>
</dbReference>
<keyword evidence="5" id="KW-1185">Reference proteome</keyword>
<dbReference type="InterPro" id="IPR012334">
    <property type="entry name" value="Pectin_lyas_fold"/>
</dbReference>
<dbReference type="SMART" id="SM00256">
    <property type="entry name" value="FBOX"/>
    <property type="match status" value="1"/>
</dbReference>
<dbReference type="PANTHER" id="PTHR22990:SF20">
    <property type="entry name" value="F-BOX ONLY PROTEIN 11"/>
    <property type="match status" value="1"/>
</dbReference>
<dbReference type="InterPro" id="IPR001810">
    <property type="entry name" value="F-box_dom"/>
</dbReference>
<dbReference type="SUPFAM" id="SSF51126">
    <property type="entry name" value="Pectin lyase-like"/>
    <property type="match status" value="1"/>
</dbReference>
<dbReference type="SUPFAM" id="SSF81383">
    <property type="entry name" value="F-box domain"/>
    <property type="match status" value="1"/>
</dbReference>
<dbReference type="Pfam" id="PF13229">
    <property type="entry name" value="Beta_helix"/>
    <property type="match status" value="1"/>
</dbReference>
<feature type="non-terminal residue" evidence="4">
    <location>
        <position position="442"/>
    </location>
</feature>
<dbReference type="Pfam" id="PF12937">
    <property type="entry name" value="F-box-like"/>
    <property type="match status" value="1"/>
</dbReference>
<feature type="domain" description="F-box" evidence="3">
    <location>
        <begin position="98"/>
        <end position="144"/>
    </location>
</feature>
<proteinExistence type="predicted"/>
<dbReference type="InterPro" id="IPR039448">
    <property type="entry name" value="Beta_helix"/>
</dbReference>
<dbReference type="PANTHER" id="PTHR22990">
    <property type="entry name" value="F-BOX ONLY PROTEIN"/>
    <property type="match status" value="1"/>
</dbReference>
<evidence type="ECO:0000256" key="1">
    <source>
        <dbReference type="ARBA" id="ARBA00022737"/>
    </source>
</evidence>
<protein>
    <recommendedName>
        <fullName evidence="3">F-box domain-containing protein</fullName>
    </recommendedName>
</protein>
<dbReference type="EMBL" id="LIAE01010313">
    <property type="protein sequence ID" value="PAV63372.1"/>
    <property type="molecule type" value="Genomic_DNA"/>
</dbReference>
<name>A0A2A2JPC3_9BILA</name>
<comment type="caution">
    <text evidence="4">The sequence shown here is derived from an EMBL/GenBank/DDBJ whole genome shotgun (WGS) entry which is preliminary data.</text>
</comment>
<feature type="compositionally biased region" description="Low complexity" evidence="2">
    <location>
        <begin position="10"/>
        <end position="23"/>
    </location>
</feature>
<dbReference type="STRING" id="2018661.A0A2A2JPC3"/>
<reference evidence="4 5" key="1">
    <citation type="journal article" date="2017" name="Curr. Biol.">
        <title>Genome architecture and evolution of a unichromosomal asexual nematode.</title>
        <authorList>
            <person name="Fradin H."/>
            <person name="Zegar C."/>
            <person name="Gutwein M."/>
            <person name="Lucas J."/>
            <person name="Kovtun M."/>
            <person name="Corcoran D."/>
            <person name="Baugh L.R."/>
            <person name="Kiontke K."/>
            <person name="Gunsalus K."/>
            <person name="Fitch D.H."/>
            <person name="Piano F."/>
        </authorList>
    </citation>
    <scope>NUCLEOTIDE SEQUENCE [LARGE SCALE GENOMIC DNA]</scope>
    <source>
        <strain evidence="4">PF1309</strain>
    </source>
</reference>
<gene>
    <name evidence="4" type="ORF">WR25_16167</name>
</gene>
<dbReference type="AlphaFoldDB" id="A0A2A2JPC3"/>
<dbReference type="Gene3D" id="2.160.20.10">
    <property type="entry name" value="Single-stranded right-handed beta-helix, Pectin lyase-like"/>
    <property type="match status" value="1"/>
</dbReference>
<dbReference type="GO" id="GO:0042981">
    <property type="term" value="P:regulation of apoptotic process"/>
    <property type="evidence" value="ECO:0007669"/>
    <property type="project" value="TreeGrafter"/>
</dbReference>
<evidence type="ECO:0000313" key="4">
    <source>
        <dbReference type="EMBL" id="PAV63372.1"/>
    </source>
</evidence>
<dbReference type="InterPro" id="IPR011050">
    <property type="entry name" value="Pectin_lyase_fold/virulence"/>
</dbReference>
<dbReference type="InterPro" id="IPR051550">
    <property type="entry name" value="SCF-Subunits/Alg-Epimerases"/>
</dbReference>
<dbReference type="Proteomes" id="UP000218231">
    <property type="component" value="Unassembled WGS sequence"/>
</dbReference>
<sequence>MADDLPPPATAAQQFTTPASPAATEERCLRRQDTKRRRSIQQKDEEGCCTSSMAATADDNLQPINKRFKAESPGEARSKDSTPVENELARYQPASDGTNYWDRMPDELVLKVFSFLYEYDIATLSAVSRRFYAVSNDLNLWRTLYQQAFEYTVPLFHLDNGKFEFRDVKRCRDHNPWKESFRQLRFGVHVRPRKNHIYEGLKGRNLKQFDRLEQALIFLEAEPTREKLIFLHSGTYFPEPIIIKSPVQIIGAAAGSPGTEINRNVIIENTEDTTICFMEGSAGAYVGYTTLRFNPEKKSGAPGGPQHQTHYALCITDATTVTVDRCRINSTSDVGAALCVKKGAEPKVRHCSVTDCENVGIYITDNASGHFEDCEIARNCLAGVWVKNHANPFFKKCHIHHGKDVGIFTFEYGMGYFEKCNIHSNRISGIEVKNHANPTVLR</sequence>
<feature type="region of interest" description="Disordered" evidence="2">
    <location>
        <begin position="1"/>
        <end position="51"/>
    </location>
</feature>
<dbReference type="GO" id="GO:0006511">
    <property type="term" value="P:ubiquitin-dependent protein catabolic process"/>
    <property type="evidence" value="ECO:0007669"/>
    <property type="project" value="TreeGrafter"/>
</dbReference>
<organism evidence="4 5">
    <name type="scientific">Diploscapter pachys</name>
    <dbReference type="NCBI Taxonomy" id="2018661"/>
    <lineage>
        <taxon>Eukaryota</taxon>
        <taxon>Metazoa</taxon>
        <taxon>Ecdysozoa</taxon>
        <taxon>Nematoda</taxon>
        <taxon>Chromadorea</taxon>
        <taxon>Rhabditida</taxon>
        <taxon>Rhabditina</taxon>
        <taxon>Rhabditomorpha</taxon>
        <taxon>Rhabditoidea</taxon>
        <taxon>Rhabditidae</taxon>
        <taxon>Diploscapter</taxon>
    </lineage>
</organism>
<dbReference type="OrthoDB" id="427974at2759"/>
<accession>A0A2A2JPC3</accession>
<dbReference type="PROSITE" id="PS50181">
    <property type="entry name" value="FBOX"/>
    <property type="match status" value="1"/>
</dbReference>
<dbReference type="SMART" id="SM00710">
    <property type="entry name" value="PbH1"/>
    <property type="match status" value="6"/>
</dbReference>
<evidence type="ECO:0000313" key="5">
    <source>
        <dbReference type="Proteomes" id="UP000218231"/>
    </source>
</evidence>
<evidence type="ECO:0000256" key="2">
    <source>
        <dbReference type="SAM" id="MobiDB-lite"/>
    </source>
</evidence>